<dbReference type="CDD" id="cd00199">
    <property type="entry name" value="WAP"/>
    <property type="match status" value="1"/>
</dbReference>
<dbReference type="FunFam" id="4.10.75.10:FF:000001">
    <property type="entry name" value="Anosmin 1"/>
    <property type="match status" value="2"/>
</dbReference>
<evidence type="ECO:0000259" key="6">
    <source>
        <dbReference type="PROSITE" id="PS51390"/>
    </source>
</evidence>
<evidence type="ECO:0000256" key="1">
    <source>
        <dbReference type="ARBA" id="ARBA00004613"/>
    </source>
</evidence>
<dbReference type="Gene3D" id="4.10.75.10">
    <property type="entry name" value="Elafin-like"/>
    <property type="match status" value="2"/>
</dbReference>
<dbReference type="PRINTS" id="PR00003">
    <property type="entry name" value="4DISULPHCORE"/>
</dbReference>
<evidence type="ECO:0000313" key="7">
    <source>
        <dbReference type="Ensembl" id="ENSTMTP00000012580.1"/>
    </source>
</evidence>
<dbReference type="InterPro" id="IPR036645">
    <property type="entry name" value="Elafin-like_sf"/>
</dbReference>
<dbReference type="InParanoid" id="A0A674IUG7"/>
<protein>
    <submittedName>
        <fullName evidence="7">WAP four-disulfide core domain 2</fullName>
    </submittedName>
</protein>
<evidence type="ECO:0000256" key="4">
    <source>
        <dbReference type="ARBA" id="ARBA00022737"/>
    </source>
</evidence>
<evidence type="ECO:0000256" key="2">
    <source>
        <dbReference type="ARBA" id="ARBA00022525"/>
    </source>
</evidence>
<proteinExistence type="predicted"/>
<dbReference type="AlphaFoldDB" id="A0A674IUG7"/>
<evidence type="ECO:0000313" key="8">
    <source>
        <dbReference type="Proteomes" id="UP000472274"/>
    </source>
</evidence>
<name>A0A674IUG7_9SAUR</name>
<dbReference type="GeneTree" id="ENSGT00730000111410"/>
<dbReference type="InterPro" id="IPR008197">
    <property type="entry name" value="WAP_dom"/>
</dbReference>
<dbReference type="InterPro" id="IPR050514">
    <property type="entry name" value="WAP_four-disulfide_core"/>
</dbReference>
<dbReference type="SUPFAM" id="SSF57256">
    <property type="entry name" value="Elafin-like"/>
    <property type="match status" value="2"/>
</dbReference>
<dbReference type="PROSITE" id="PS51390">
    <property type="entry name" value="WAP"/>
    <property type="match status" value="2"/>
</dbReference>
<dbReference type="PANTHER" id="PTHR19441">
    <property type="entry name" value="WHEY ACDIC PROTEIN WAP"/>
    <property type="match status" value="1"/>
</dbReference>
<evidence type="ECO:0000256" key="3">
    <source>
        <dbReference type="ARBA" id="ARBA00022729"/>
    </source>
</evidence>
<keyword evidence="3" id="KW-0732">Signal</keyword>
<dbReference type="GO" id="GO:0019828">
    <property type="term" value="F:aspartic-type endopeptidase inhibitor activity"/>
    <property type="evidence" value="ECO:0007669"/>
    <property type="project" value="Ensembl"/>
</dbReference>
<dbReference type="PANTHER" id="PTHR19441:SF34">
    <property type="entry name" value="WAP FOUR-DISULFIDE CORE DOMAIN PROTEIN 2"/>
    <property type="match status" value="1"/>
</dbReference>
<reference evidence="7" key="1">
    <citation type="submission" date="2025-08" db="UniProtKB">
        <authorList>
            <consortium name="Ensembl"/>
        </authorList>
    </citation>
    <scope>IDENTIFICATION</scope>
</reference>
<dbReference type="GO" id="GO:0004867">
    <property type="term" value="F:serine-type endopeptidase inhibitor activity"/>
    <property type="evidence" value="ECO:0007669"/>
    <property type="project" value="Ensembl"/>
</dbReference>
<keyword evidence="4" id="KW-0677">Repeat</keyword>
<dbReference type="GO" id="GO:0019731">
    <property type="term" value="P:antibacterial humoral response"/>
    <property type="evidence" value="ECO:0007669"/>
    <property type="project" value="TreeGrafter"/>
</dbReference>
<keyword evidence="2" id="KW-0964">Secreted</keyword>
<evidence type="ECO:0000256" key="5">
    <source>
        <dbReference type="ARBA" id="ARBA00023157"/>
    </source>
</evidence>
<reference evidence="7" key="2">
    <citation type="submission" date="2025-09" db="UniProtKB">
        <authorList>
            <consortium name="Ensembl"/>
        </authorList>
    </citation>
    <scope>IDENTIFICATION</scope>
</reference>
<keyword evidence="8" id="KW-1185">Reference proteome</keyword>
<feature type="domain" description="WAP" evidence="6">
    <location>
        <begin position="75"/>
        <end position="125"/>
    </location>
</feature>
<gene>
    <name evidence="7" type="primary">WFDC2</name>
</gene>
<dbReference type="Proteomes" id="UP000472274">
    <property type="component" value="Unplaced"/>
</dbReference>
<keyword evidence="5" id="KW-1015">Disulfide bond</keyword>
<dbReference type="Pfam" id="PF00095">
    <property type="entry name" value="WAP"/>
    <property type="match status" value="2"/>
</dbReference>
<dbReference type="SMART" id="SM00217">
    <property type="entry name" value="WAP"/>
    <property type="match status" value="2"/>
</dbReference>
<dbReference type="GO" id="GO:0045087">
    <property type="term" value="P:innate immune response"/>
    <property type="evidence" value="ECO:0007669"/>
    <property type="project" value="TreeGrafter"/>
</dbReference>
<dbReference type="GO" id="GO:0005615">
    <property type="term" value="C:extracellular space"/>
    <property type="evidence" value="ECO:0007669"/>
    <property type="project" value="TreeGrafter"/>
</dbReference>
<comment type="subcellular location">
    <subcellularLocation>
        <location evidence="1">Secreted</location>
    </subcellularLocation>
</comment>
<sequence length="126" mass="13352">VPAESTGPMYAALRLEGPPRGEGLVHREPGWKKEGVCPDTVVEAANCTEKCQADSDCEENLKCCQTGCGWSCQLPNVKPGSCPVVSGGIPLLGLCKNQCTMDSQCAGTMKCCINGCRKQACVRPNF</sequence>
<feature type="domain" description="WAP" evidence="6">
    <location>
        <begin position="30"/>
        <end position="72"/>
    </location>
</feature>
<dbReference type="Ensembl" id="ENSTMTT00000013017.1">
    <property type="protein sequence ID" value="ENSTMTP00000012580.1"/>
    <property type="gene ID" value="ENSTMTG00000009105.1"/>
</dbReference>
<accession>A0A674IUG7</accession>
<organism evidence="7 8">
    <name type="scientific">Terrapene triunguis</name>
    <name type="common">Three-toed box turtle</name>
    <dbReference type="NCBI Taxonomy" id="2587831"/>
    <lineage>
        <taxon>Eukaryota</taxon>
        <taxon>Metazoa</taxon>
        <taxon>Chordata</taxon>
        <taxon>Craniata</taxon>
        <taxon>Vertebrata</taxon>
        <taxon>Euteleostomi</taxon>
        <taxon>Archelosauria</taxon>
        <taxon>Testudinata</taxon>
        <taxon>Testudines</taxon>
        <taxon>Cryptodira</taxon>
        <taxon>Durocryptodira</taxon>
        <taxon>Testudinoidea</taxon>
        <taxon>Emydidae</taxon>
        <taxon>Terrapene</taxon>
    </lineage>
</organism>